<evidence type="ECO:0000313" key="4">
    <source>
        <dbReference type="Proteomes" id="UP001446871"/>
    </source>
</evidence>
<name>A0ABR1UJC8_9PEZI</name>
<keyword evidence="4" id="KW-1185">Reference proteome</keyword>
<protein>
    <recommendedName>
        <fullName evidence="2">Secreted protein CSS2 C-terminal domain-containing protein</fullName>
    </recommendedName>
</protein>
<accession>A0ABR1UJC8</accession>
<evidence type="ECO:0000259" key="2">
    <source>
        <dbReference type="Pfam" id="PF20521"/>
    </source>
</evidence>
<feature type="domain" description="Secreted protein CSS2 C-terminal" evidence="2">
    <location>
        <begin position="59"/>
        <end position="172"/>
    </location>
</feature>
<reference evidence="3 4" key="1">
    <citation type="submission" date="2023-01" db="EMBL/GenBank/DDBJ databases">
        <title>Analysis of 21 Apiospora genomes using comparative genomics revels a genus with tremendous synthesis potential of carbohydrate active enzymes and secondary metabolites.</title>
        <authorList>
            <person name="Sorensen T."/>
        </authorList>
    </citation>
    <scope>NUCLEOTIDE SEQUENCE [LARGE SCALE GENOMIC DNA]</scope>
    <source>
        <strain evidence="3 4">CBS 83171</strain>
    </source>
</reference>
<keyword evidence="1" id="KW-0732">Signal</keyword>
<dbReference type="InterPro" id="IPR046624">
    <property type="entry name" value="CSS2_C"/>
</dbReference>
<evidence type="ECO:0000313" key="3">
    <source>
        <dbReference type="EMBL" id="KAK8057964.1"/>
    </source>
</evidence>
<gene>
    <name evidence="3" type="ORF">PG996_011901</name>
</gene>
<dbReference type="Pfam" id="PF20521">
    <property type="entry name" value="DUF6736"/>
    <property type="match status" value="1"/>
</dbReference>
<sequence>MLALRTLFLSSFMGYCAFASPHNKRIHQPSGKFFPDMVHHINLDNYEELSPDSNTTDISQLEKRRNVDFCWRDLNNANFCLALVGTGGTLAGLVLTATSMAKGGSDAHDCSSHVSAYDSVNIEFHATGRHCDTTAQWNTIQGAIKKFINGLDDTDCGVSCLKLTHGGTWAGYGTDPSHYHCGAADEWNGCGSGGEKDA</sequence>
<dbReference type="Proteomes" id="UP001446871">
    <property type="component" value="Unassembled WGS sequence"/>
</dbReference>
<comment type="caution">
    <text evidence="3">The sequence shown here is derived from an EMBL/GenBank/DDBJ whole genome shotgun (WGS) entry which is preliminary data.</text>
</comment>
<feature type="signal peptide" evidence="1">
    <location>
        <begin position="1"/>
        <end position="19"/>
    </location>
</feature>
<organism evidence="3 4">
    <name type="scientific">Apiospora saccharicola</name>
    <dbReference type="NCBI Taxonomy" id="335842"/>
    <lineage>
        <taxon>Eukaryota</taxon>
        <taxon>Fungi</taxon>
        <taxon>Dikarya</taxon>
        <taxon>Ascomycota</taxon>
        <taxon>Pezizomycotina</taxon>
        <taxon>Sordariomycetes</taxon>
        <taxon>Xylariomycetidae</taxon>
        <taxon>Amphisphaeriales</taxon>
        <taxon>Apiosporaceae</taxon>
        <taxon>Apiospora</taxon>
    </lineage>
</organism>
<evidence type="ECO:0000256" key="1">
    <source>
        <dbReference type="SAM" id="SignalP"/>
    </source>
</evidence>
<feature type="chain" id="PRO_5046144760" description="Secreted protein CSS2 C-terminal domain-containing protein" evidence="1">
    <location>
        <begin position="20"/>
        <end position="198"/>
    </location>
</feature>
<dbReference type="EMBL" id="JAQQWM010000007">
    <property type="protein sequence ID" value="KAK8057964.1"/>
    <property type="molecule type" value="Genomic_DNA"/>
</dbReference>
<proteinExistence type="predicted"/>